<evidence type="ECO:0000256" key="2">
    <source>
        <dbReference type="PIRSR" id="PIRSR001100-2"/>
    </source>
</evidence>
<keyword evidence="3" id="KW-0119">Carbohydrate metabolism</keyword>
<feature type="active site" description="Proton acceptor" evidence="1">
    <location>
        <position position="391"/>
    </location>
</feature>
<comment type="similarity">
    <text evidence="3">Belongs to the glycosyl hydrolase family 6.</text>
</comment>
<feature type="binding site" evidence="2">
    <location>
        <position position="357"/>
    </location>
    <ligand>
        <name>substrate</name>
    </ligand>
</feature>
<dbReference type="GO" id="GO:0030245">
    <property type="term" value="P:cellulose catabolic process"/>
    <property type="evidence" value="ECO:0007669"/>
    <property type="project" value="UniProtKB-KW"/>
</dbReference>
<dbReference type="PANTHER" id="PTHR34876">
    <property type="match status" value="1"/>
</dbReference>
<feature type="binding site" evidence="2">
    <location>
        <position position="248"/>
    </location>
    <ligand>
        <name>substrate</name>
    </ligand>
</feature>
<comment type="caution">
    <text evidence="5">The sequence shown here is derived from an EMBL/GenBank/DDBJ whole genome shotgun (WGS) entry which is preliminary data.</text>
</comment>
<dbReference type="EC" id="3.2.1.-" evidence="3"/>
<dbReference type="SUPFAM" id="SSF51989">
    <property type="entry name" value="Glycosyl hydrolases family 6, cellulases"/>
    <property type="match status" value="1"/>
</dbReference>
<gene>
    <name evidence="5" type="ORF">Prum_101820</name>
</gene>
<dbReference type="RefSeq" id="WP_173086294.1">
    <property type="nucleotide sequence ID" value="NZ_BLPG01000002.1"/>
</dbReference>
<keyword evidence="3" id="KW-0624">Polysaccharide degradation</keyword>
<accession>A0A6V8LLX2</accession>
<keyword evidence="3" id="KW-0136">Cellulose degradation</keyword>
<organism evidence="5 6">
    <name type="scientific">Phytohabitans rumicis</name>
    <dbReference type="NCBI Taxonomy" id="1076125"/>
    <lineage>
        <taxon>Bacteria</taxon>
        <taxon>Bacillati</taxon>
        <taxon>Actinomycetota</taxon>
        <taxon>Actinomycetes</taxon>
        <taxon>Micromonosporales</taxon>
        <taxon>Micromonosporaceae</taxon>
    </lineage>
</organism>
<dbReference type="GO" id="GO:0004553">
    <property type="term" value="F:hydrolase activity, hydrolyzing O-glycosyl compounds"/>
    <property type="evidence" value="ECO:0007669"/>
    <property type="project" value="InterPro"/>
</dbReference>
<reference evidence="5 6" key="2">
    <citation type="submission" date="2020-03" db="EMBL/GenBank/DDBJ databases">
        <authorList>
            <person name="Ichikawa N."/>
            <person name="Kimura A."/>
            <person name="Kitahashi Y."/>
            <person name="Uohara A."/>
        </authorList>
    </citation>
    <scope>NUCLEOTIDE SEQUENCE [LARGE SCALE GENOMIC DNA]</scope>
    <source>
        <strain evidence="5 6">NBRC 108638</strain>
    </source>
</reference>
<reference evidence="5 6" key="1">
    <citation type="submission" date="2020-03" db="EMBL/GenBank/DDBJ databases">
        <title>Whole genome shotgun sequence of Phytohabitans rumicis NBRC 108638.</title>
        <authorList>
            <person name="Komaki H."/>
            <person name="Tamura T."/>
        </authorList>
    </citation>
    <scope>NUCLEOTIDE SEQUENCE [LARGE SCALE GENOMIC DNA]</scope>
    <source>
        <strain evidence="5 6">NBRC 108638</strain>
    </source>
</reference>
<feature type="binding site" evidence="2">
    <location>
        <position position="385"/>
    </location>
    <ligand>
        <name>substrate</name>
    </ligand>
</feature>
<protein>
    <recommendedName>
        <fullName evidence="3">Glucanase</fullName>
        <ecNumber evidence="3">3.2.1.-</ecNumber>
    </recommendedName>
</protein>
<evidence type="ECO:0000256" key="1">
    <source>
        <dbReference type="PIRSR" id="PIRSR001100-1"/>
    </source>
</evidence>
<sequence length="426" mass="45933">MTRTAFRRALPVLGMAALLLMSPEVGPGAYASPAHLAGNARLYTPPPNAGAVTHIAELARAGRTRDAALLATMVGTPQAVWFTGGTPAQVKAEVRNTVRAAARRDTVPVLVAYNLPFRDCSQYNAGGALNRADYLAWIDAFASGIGHHRAIVLLEPNGLGLIPFYTDLWGVQEWCRPADDAGNPQPGASPAERFAALNGAVDRIGRQPGARLYLDATHSDWLGTEEATDRLLKAGLKRARGFFLNVSNFQPTPHELKFGTWISNCLAFAENPEDGGWRLGQHKLCASQYNPADHTDFSTWWKTDEWYAQNMGGAVPTTPFVLDTSRNALGPNWMRAYAGPPYHQPPDVVNLLAEGNWCNPPGRGLGLRPTTNTRVPLLDAYLWVKNPGESDGACAITGAHGRGTSPPTTRGRCRPSGSRRSIHCGG</sequence>
<dbReference type="InterPro" id="IPR016288">
    <property type="entry name" value="Beta_cellobiohydrolase"/>
</dbReference>
<keyword evidence="6" id="KW-1185">Reference proteome</keyword>
<dbReference type="PIRSF" id="PIRSF001100">
    <property type="entry name" value="Beta_cellobiohydrolase"/>
    <property type="match status" value="1"/>
</dbReference>
<dbReference type="Gene3D" id="3.20.20.40">
    <property type="entry name" value="1, 4-beta cellobiohydrolase"/>
    <property type="match status" value="1"/>
</dbReference>
<feature type="binding site" evidence="2">
    <location>
        <position position="389"/>
    </location>
    <ligand>
        <name>substrate</name>
    </ligand>
</feature>
<dbReference type="Proteomes" id="UP000482960">
    <property type="component" value="Unassembled WGS sequence"/>
</dbReference>
<feature type="binding site" evidence="2">
    <location>
        <position position="218"/>
    </location>
    <ligand>
        <name>substrate</name>
    </ligand>
</feature>
<evidence type="ECO:0000313" key="5">
    <source>
        <dbReference type="EMBL" id="GFJ96540.1"/>
    </source>
</evidence>
<feature type="region of interest" description="Disordered" evidence="4">
    <location>
        <begin position="397"/>
        <end position="426"/>
    </location>
</feature>
<evidence type="ECO:0000256" key="4">
    <source>
        <dbReference type="SAM" id="MobiDB-lite"/>
    </source>
</evidence>
<feature type="binding site" evidence="2">
    <location>
        <position position="221"/>
    </location>
    <ligand>
        <name>substrate</name>
    </ligand>
</feature>
<dbReference type="EMBL" id="BLPG01000002">
    <property type="protein sequence ID" value="GFJ96540.1"/>
    <property type="molecule type" value="Genomic_DNA"/>
</dbReference>
<dbReference type="PRINTS" id="PR00733">
    <property type="entry name" value="GLHYDRLASE6"/>
</dbReference>
<name>A0A6V8LLX2_9ACTN</name>
<dbReference type="PANTHER" id="PTHR34876:SF4">
    <property type="entry name" value="1,4-BETA-D-GLUCAN CELLOBIOHYDROLASE C-RELATED"/>
    <property type="match status" value="1"/>
</dbReference>
<proteinExistence type="inferred from homology"/>
<keyword evidence="3" id="KW-0378">Hydrolase</keyword>
<dbReference type="Pfam" id="PF01341">
    <property type="entry name" value="Glyco_hydro_6"/>
    <property type="match status" value="1"/>
</dbReference>
<dbReference type="InterPro" id="IPR036434">
    <property type="entry name" value="Beta_cellobiohydrolase_sf"/>
</dbReference>
<evidence type="ECO:0000256" key="3">
    <source>
        <dbReference type="RuleBase" id="RU361186"/>
    </source>
</evidence>
<dbReference type="AlphaFoldDB" id="A0A6V8LLX2"/>
<feature type="binding site" evidence="2">
    <location>
        <position position="81"/>
    </location>
    <ligand>
        <name>substrate</name>
    </ligand>
</feature>
<keyword evidence="3" id="KW-0326">Glycosidase</keyword>
<evidence type="ECO:0000313" key="6">
    <source>
        <dbReference type="Proteomes" id="UP000482960"/>
    </source>
</evidence>